<dbReference type="PATRIC" id="fig|1184267.3.peg.1127"/>
<dbReference type="EMBL" id="CP003537">
    <property type="protein sequence ID" value="AGH95330.1"/>
    <property type="molecule type" value="Genomic_DNA"/>
</dbReference>
<dbReference type="KEGG" id="bex:A11Q_1114"/>
<dbReference type="RefSeq" id="WP_015469820.1">
    <property type="nucleotide sequence ID" value="NC_020813.1"/>
</dbReference>
<accession>M4VA40</accession>
<organism evidence="2 3">
    <name type="scientific">Pseudobdellovibrio exovorus JSS</name>
    <dbReference type="NCBI Taxonomy" id="1184267"/>
    <lineage>
        <taxon>Bacteria</taxon>
        <taxon>Pseudomonadati</taxon>
        <taxon>Bdellovibrionota</taxon>
        <taxon>Bdellovibrionia</taxon>
        <taxon>Bdellovibrionales</taxon>
        <taxon>Pseudobdellovibrionaceae</taxon>
        <taxon>Pseudobdellovibrio</taxon>
    </lineage>
</organism>
<gene>
    <name evidence="2" type="ORF">A11Q_1114</name>
</gene>
<keyword evidence="1" id="KW-0732">Signal</keyword>
<dbReference type="HOGENOM" id="CLU_1648829_0_0_7"/>
<evidence type="ECO:0008006" key="4">
    <source>
        <dbReference type="Google" id="ProtNLM"/>
    </source>
</evidence>
<evidence type="ECO:0000256" key="1">
    <source>
        <dbReference type="SAM" id="SignalP"/>
    </source>
</evidence>
<dbReference type="Proteomes" id="UP000012040">
    <property type="component" value="Chromosome"/>
</dbReference>
<protein>
    <recommendedName>
        <fullName evidence="4">Orphan protein</fullName>
    </recommendedName>
</protein>
<reference evidence="2 3" key="1">
    <citation type="journal article" date="2013" name="ISME J.">
        <title>By their genes ye shall know them: genomic signatures of predatory bacteria.</title>
        <authorList>
            <person name="Pasternak Z."/>
            <person name="Pietrokovski S."/>
            <person name="Rotem O."/>
            <person name="Gophna U."/>
            <person name="Lurie-Weinberger M.N."/>
            <person name="Jurkevitch E."/>
        </authorList>
    </citation>
    <scope>NUCLEOTIDE SEQUENCE [LARGE SCALE GENOMIC DNA]</scope>
    <source>
        <strain evidence="2 3">JSS</strain>
    </source>
</reference>
<dbReference type="STRING" id="1184267.A11Q_1114"/>
<dbReference type="AlphaFoldDB" id="M4VA40"/>
<feature type="chain" id="PRO_5004060048" description="Orphan protein" evidence="1">
    <location>
        <begin position="19"/>
        <end position="160"/>
    </location>
</feature>
<sequence length="160" mass="18142">MKKTVLSLVFLMSISAQAQINQQTNQESGGWQQFFRVAGAVANVVNANLEKVRLYSHQHMNIQEQWDLACDVTQTLNPSLLELNKLLTKHKVNEKLNCAPITPLIRYQTQIIAQCHDFYSKPVPDNAKVMLGKFALTVFQAKMILTKCYPELAKVKLPMP</sequence>
<proteinExistence type="predicted"/>
<evidence type="ECO:0000313" key="3">
    <source>
        <dbReference type="Proteomes" id="UP000012040"/>
    </source>
</evidence>
<keyword evidence="3" id="KW-1185">Reference proteome</keyword>
<name>M4VA40_9BACT</name>
<feature type="signal peptide" evidence="1">
    <location>
        <begin position="1"/>
        <end position="18"/>
    </location>
</feature>
<evidence type="ECO:0000313" key="2">
    <source>
        <dbReference type="EMBL" id="AGH95330.1"/>
    </source>
</evidence>